<keyword evidence="3" id="KW-1185">Reference proteome</keyword>
<dbReference type="AlphaFoldDB" id="A0A9J5XQQ7"/>
<sequence>MVIDVGLEKSLCFFGESNTNVASKVKSQRNVVKTENELITSAKSQYLPNVNKLLRIEYKLQKCQISEQFKNKPKYSQHSDRTTTDVTYD</sequence>
<protein>
    <submittedName>
        <fullName evidence="2">Uncharacterized protein</fullName>
    </submittedName>
</protein>
<organism evidence="2 3">
    <name type="scientific">Solanum commersonii</name>
    <name type="common">Commerson's wild potato</name>
    <name type="synonym">Commerson's nightshade</name>
    <dbReference type="NCBI Taxonomy" id="4109"/>
    <lineage>
        <taxon>Eukaryota</taxon>
        <taxon>Viridiplantae</taxon>
        <taxon>Streptophyta</taxon>
        <taxon>Embryophyta</taxon>
        <taxon>Tracheophyta</taxon>
        <taxon>Spermatophyta</taxon>
        <taxon>Magnoliopsida</taxon>
        <taxon>eudicotyledons</taxon>
        <taxon>Gunneridae</taxon>
        <taxon>Pentapetalae</taxon>
        <taxon>asterids</taxon>
        <taxon>lamiids</taxon>
        <taxon>Solanales</taxon>
        <taxon>Solanaceae</taxon>
        <taxon>Solanoideae</taxon>
        <taxon>Solaneae</taxon>
        <taxon>Solanum</taxon>
    </lineage>
</organism>
<evidence type="ECO:0000313" key="3">
    <source>
        <dbReference type="Proteomes" id="UP000824120"/>
    </source>
</evidence>
<evidence type="ECO:0000313" key="2">
    <source>
        <dbReference type="EMBL" id="KAG5589448.1"/>
    </source>
</evidence>
<comment type="caution">
    <text evidence="2">The sequence shown here is derived from an EMBL/GenBank/DDBJ whole genome shotgun (WGS) entry which is preliminary data.</text>
</comment>
<dbReference type="Proteomes" id="UP000824120">
    <property type="component" value="Chromosome 8"/>
</dbReference>
<name>A0A9J5XQQ7_SOLCO</name>
<proteinExistence type="predicted"/>
<reference evidence="2 3" key="1">
    <citation type="submission" date="2020-09" db="EMBL/GenBank/DDBJ databases">
        <title>De no assembly of potato wild relative species, Solanum commersonii.</title>
        <authorList>
            <person name="Cho K."/>
        </authorList>
    </citation>
    <scope>NUCLEOTIDE SEQUENCE [LARGE SCALE GENOMIC DNA]</scope>
    <source>
        <strain evidence="2">LZ3.2</strain>
        <tissue evidence="2">Leaf</tissue>
    </source>
</reference>
<accession>A0A9J5XQQ7</accession>
<gene>
    <name evidence="2" type="ORF">H5410_039962</name>
</gene>
<dbReference type="EMBL" id="JACXVP010000008">
    <property type="protein sequence ID" value="KAG5589448.1"/>
    <property type="molecule type" value="Genomic_DNA"/>
</dbReference>
<feature type="region of interest" description="Disordered" evidence="1">
    <location>
        <begin position="70"/>
        <end position="89"/>
    </location>
</feature>
<evidence type="ECO:0000256" key="1">
    <source>
        <dbReference type="SAM" id="MobiDB-lite"/>
    </source>
</evidence>